<dbReference type="SMART" id="SM00823">
    <property type="entry name" value="PKS_PP"/>
    <property type="match status" value="1"/>
</dbReference>
<accession>A0ABW6GU23</accession>
<keyword evidence="2" id="KW-0596">Phosphopantetheine</keyword>
<dbReference type="Pfam" id="PF00550">
    <property type="entry name" value="PP-binding"/>
    <property type="match status" value="1"/>
</dbReference>
<dbReference type="NCBIfam" id="TIGR04020">
    <property type="entry name" value="seco_metab_LLM"/>
    <property type="match status" value="1"/>
</dbReference>
<dbReference type="InterPro" id="IPR001242">
    <property type="entry name" value="Condensation_dom"/>
</dbReference>
<comment type="caution">
    <text evidence="6">The sequence shown here is derived from an EMBL/GenBank/DDBJ whole genome shotgun (WGS) entry which is preliminary data.</text>
</comment>
<evidence type="ECO:0000259" key="5">
    <source>
        <dbReference type="PROSITE" id="PS50075"/>
    </source>
</evidence>
<feature type="region of interest" description="Disordered" evidence="4">
    <location>
        <begin position="1344"/>
        <end position="1368"/>
    </location>
</feature>
<dbReference type="InterPro" id="IPR011251">
    <property type="entry name" value="Luciferase-like_dom"/>
</dbReference>
<dbReference type="PANTHER" id="PTHR45527:SF1">
    <property type="entry name" value="FATTY ACID SYNTHASE"/>
    <property type="match status" value="1"/>
</dbReference>
<keyword evidence="7" id="KW-1185">Reference proteome</keyword>
<dbReference type="PROSITE" id="PS50075">
    <property type="entry name" value="CARRIER"/>
    <property type="match status" value="1"/>
</dbReference>
<reference evidence="6 7" key="1">
    <citation type="submission" date="2024-09" db="EMBL/GenBank/DDBJ databases">
        <title>The Natural Products Discovery Center: Release of the First 8490 Sequenced Strains for Exploring Actinobacteria Biosynthetic Diversity.</title>
        <authorList>
            <person name="Kalkreuter E."/>
            <person name="Kautsar S.A."/>
            <person name="Yang D."/>
            <person name="Bader C.D."/>
            <person name="Teijaro C.N."/>
            <person name="Fluegel L."/>
            <person name="Davis C.M."/>
            <person name="Simpson J.R."/>
            <person name="Lauterbach L."/>
            <person name="Steele A.D."/>
            <person name="Gui C."/>
            <person name="Meng S."/>
            <person name="Li G."/>
            <person name="Viehrig K."/>
            <person name="Ye F."/>
            <person name="Su P."/>
            <person name="Kiefer A.F."/>
            <person name="Nichols A."/>
            <person name="Cepeda A.J."/>
            <person name="Yan W."/>
            <person name="Fan B."/>
            <person name="Jiang Y."/>
            <person name="Adhikari A."/>
            <person name="Zheng C.-J."/>
            <person name="Schuster L."/>
            <person name="Cowan T.M."/>
            <person name="Smanski M.J."/>
            <person name="Chevrette M.G."/>
            <person name="De Carvalho L.P.S."/>
            <person name="Shen B."/>
        </authorList>
    </citation>
    <scope>NUCLEOTIDE SEQUENCE [LARGE SCALE GENOMIC DNA]</scope>
    <source>
        <strain evidence="6 7">NPDC058753</strain>
    </source>
</reference>
<gene>
    <name evidence="6" type="ORF">ACFW6T_30225</name>
</gene>
<feature type="region of interest" description="Disordered" evidence="4">
    <location>
        <begin position="594"/>
        <end position="627"/>
    </location>
</feature>
<dbReference type="Proteomes" id="UP001599542">
    <property type="component" value="Unassembled WGS sequence"/>
</dbReference>
<dbReference type="RefSeq" id="WP_380320697.1">
    <property type="nucleotide sequence ID" value="NZ_JBHYPW010000012.1"/>
</dbReference>
<evidence type="ECO:0000313" key="7">
    <source>
        <dbReference type="Proteomes" id="UP001599542"/>
    </source>
</evidence>
<dbReference type="InterPro" id="IPR020459">
    <property type="entry name" value="AMP-binding"/>
</dbReference>
<dbReference type="SUPFAM" id="SSF51679">
    <property type="entry name" value="Bacterial luciferase-like"/>
    <property type="match status" value="1"/>
</dbReference>
<dbReference type="Gene3D" id="1.10.1200.10">
    <property type="entry name" value="ACP-like"/>
    <property type="match status" value="1"/>
</dbReference>
<dbReference type="Pfam" id="PF00501">
    <property type="entry name" value="AMP-binding"/>
    <property type="match status" value="2"/>
</dbReference>
<dbReference type="Gene3D" id="2.30.38.10">
    <property type="entry name" value="Luciferase, Domain 3"/>
    <property type="match status" value="1"/>
</dbReference>
<name>A0ABW6GU23_9ACTN</name>
<evidence type="ECO:0000256" key="4">
    <source>
        <dbReference type="SAM" id="MobiDB-lite"/>
    </source>
</evidence>
<dbReference type="SUPFAM" id="SSF56801">
    <property type="entry name" value="Acetyl-CoA synthetase-like"/>
    <property type="match status" value="2"/>
</dbReference>
<feature type="region of interest" description="Disordered" evidence="4">
    <location>
        <begin position="1439"/>
        <end position="1477"/>
    </location>
</feature>
<dbReference type="InterPro" id="IPR020845">
    <property type="entry name" value="AMP-binding_CS"/>
</dbReference>
<evidence type="ECO:0000256" key="3">
    <source>
        <dbReference type="ARBA" id="ARBA00022553"/>
    </source>
</evidence>
<dbReference type="Gene3D" id="3.30.559.10">
    <property type="entry name" value="Chloramphenicol acetyltransferase-like domain"/>
    <property type="match status" value="1"/>
</dbReference>
<dbReference type="InterPro" id="IPR024011">
    <property type="entry name" value="Biosynth_lucif-like_mOase_dom"/>
</dbReference>
<dbReference type="Pfam" id="PF13193">
    <property type="entry name" value="AMP-binding_C"/>
    <property type="match status" value="1"/>
</dbReference>
<evidence type="ECO:0000313" key="6">
    <source>
        <dbReference type="EMBL" id="MFE1356263.1"/>
    </source>
</evidence>
<protein>
    <submittedName>
        <fullName evidence="6">MupA/Atu3671 family FMN-dependent luciferase-like monooxygenase</fullName>
    </submittedName>
</protein>
<sequence>MSAPLETGAGEDDRAPLSYAQQRLWFLDQLQPGSSVYNVPLGYDITGPLDADALAQALTATARRHEILRTAFRSVAGTPHQVVLAPAPVSVPVTDLTGPGRSPEQVAALAAALADEEAAVPFDLVAGRVIRARLLRLGPEHHRLLLTVHHLACDAPAVGTLGQEIEAHYRAALGGGGREPGELPMQYADFAHWQQQTLAGPELDRLLGYWKQHLAGLPAQNLPTDRPRPPVQSYRGAALTFALPPEAVRRLEELGRGEGATLYSVLLAAFAVLLRAHAGQDEVVVGTPVSGRERPELAPLIGFFTNTLVLRCDLAARPTFRGLVRRLWEEVKGALAHQDLPFEKLVEELHPDRDLAQNPLFQVLFSYRHEDREGGLHLEGCRVSPVLGDTGAARFDLTLSLTRTPDGATGRLEYSTDLFEEATARRLADRYAQVVAAAAQDPDRAVDELAVLPPDELDVLAGWQAGPPARTSGAPVHRLLARRVAATPDATALIASDATLTYRELDARAEEFAARLRRLGVAADEPVGLHLHRTSLLMVALLGILKAGAAYLPLDPDYPSGRLAFMVADAGVRLVVADPANAASAGRLGAARVVVPGERGDDEPGGDGHTGDEHADGRGGGATAAPEVTPDNLAYVIYTSGSTGRPKGVMVTHRNVANLFAGMDAAFGEDVPSTWLALTSVSFDISVVELLWALTHGHRIVLRREPPLRAAPAAGGPDLRARSRPIDFSLLYFGSDSEASPEDRYRLLLEGAKFADRNNFTAVWTPERHFHQFGGLYPNPSVMAAAVAAVTERVHVRAGSVVMPLHDPLRVAEEWSAVDNLSAGRVGISLASGWHANDFVLAPDRYAARKQLMLDGLAEVRSLWSGQRTTRRNGVGAEVEVGIYPKPVQGRLPVWLTSAKHPETFRMAGEAGTGVLTHLLGHSLEELAEKIALYRRTWREHGHGPGDGHVAVMVHTFVGTDLEEVRELVREPMSRYLETSFDLIASLGATTGSAEDFKALPPGELRALVDRAFERFFATASLLGTPQVCADMIDRMKAAGADEVACLVDFGVEDKAALDALAHLVTVRDISEERRAAALAEAEEPLAEQLRAHRVTHLQCTPSLARALLADQDTRTQLPRLTRLLVGGEALPADLAHALADTVAGTVHNMYGPTEAAVWATTASVSSGGPATIGRPLAGVRTYVADQDMRLCPVGVPGELLLAGEGIVRGYLGRSSTTAERFQPDPFSGAPGARLYRTGDLARWTSEGTLEFLGRLDDQVKFHGHRIELGEIESALAQHPAVRSAVAVIRGTGAEGRLTAYYVPAAGRTATGTELLAHLATRLPGYMLPGAVHAIDAVPLTPNKKVDRNALPDPAESRPEGATAYAPPTNDTERLVTEVWRDVLGVERVGLDDSFFALGGNSLLVVVARARLLERRDSALSLVDMFRYPSARALAQAIDRAPGSDDDDSPAAGAAARAAARRGAKHSAARRSGRTGA</sequence>
<feature type="compositionally biased region" description="Basic and acidic residues" evidence="4">
    <location>
        <begin position="1344"/>
        <end position="1359"/>
    </location>
</feature>
<keyword evidence="3" id="KW-0597">Phosphoprotein</keyword>
<comment type="cofactor">
    <cofactor evidence="1">
        <name>pantetheine 4'-phosphate</name>
        <dbReference type="ChEBI" id="CHEBI:47942"/>
    </cofactor>
</comment>
<dbReference type="Pfam" id="PF00296">
    <property type="entry name" value="Bac_luciferase"/>
    <property type="match status" value="1"/>
</dbReference>
<evidence type="ECO:0000256" key="2">
    <source>
        <dbReference type="ARBA" id="ARBA00022450"/>
    </source>
</evidence>
<proteinExistence type="predicted"/>
<evidence type="ECO:0000256" key="1">
    <source>
        <dbReference type="ARBA" id="ARBA00001957"/>
    </source>
</evidence>
<dbReference type="Gene3D" id="3.30.559.30">
    <property type="entry name" value="Nonribosomal peptide synthetase, condensation domain"/>
    <property type="match status" value="1"/>
</dbReference>
<dbReference type="InterPro" id="IPR025110">
    <property type="entry name" value="AMP-bd_C"/>
</dbReference>
<dbReference type="PANTHER" id="PTHR45527">
    <property type="entry name" value="NONRIBOSOMAL PEPTIDE SYNTHETASE"/>
    <property type="match status" value="1"/>
</dbReference>
<dbReference type="InterPro" id="IPR000873">
    <property type="entry name" value="AMP-dep_synth/lig_dom"/>
</dbReference>
<dbReference type="Pfam" id="PF00668">
    <property type="entry name" value="Condensation"/>
    <property type="match status" value="1"/>
</dbReference>
<dbReference type="CDD" id="cd19531">
    <property type="entry name" value="LCL_NRPS-like"/>
    <property type="match status" value="1"/>
</dbReference>
<dbReference type="InterPro" id="IPR036736">
    <property type="entry name" value="ACP-like_sf"/>
</dbReference>
<dbReference type="PROSITE" id="PS00455">
    <property type="entry name" value="AMP_BINDING"/>
    <property type="match status" value="1"/>
</dbReference>
<dbReference type="PIRSF" id="PIRSF001617">
    <property type="entry name" value="Alpha-AR"/>
    <property type="match status" value="1"/>
</dbReference>
<dbReference type="Gene3D" id="3.40.50.980">
    <property type="match status" value="3"/>
</dbReference>
<organism evidence="6 7">
    <name type="scientific">Kitasatospora phosalacinea</name>
    <dbReference type="NCBI Taxonomy" id="2065"/>
    <lineage>
        <taxon>Bacteria</taxon>
        <taxon>Bacillati</taxon>
        <taxon>Actinomycetota</taxon>
        <taxon>Actinomycetes</taxon>
        <taxon>Kitasatosporales</taxon>
        <taxon>Streptomycetaceae</taxon>
        <taxon>Kitasatospora</taxon>
    </lineage>
</organism>
<dbReference type="EMBL" id="JBHYPX010000082">
    <property type="protein sequence ID" value="MFE1356263.1"/>
    <property type="molecule type" value="Genomic_DNA"/>
</dbReference>
<dbReference type="InterPro" id="IPR045851">
    <property type="entry name" value="AMP-bd_C_sf"/>
</dbReference>
<dbReference type="Gene3D" id="3.30.300.30">
    <property type="match status" value="1"/>
</dbReference>
<feature type="domain" description="Carrier" evidence="5">
    <location>
        <begin position="1367"/>
        <end position="1442"/>
    </location>
</feature>
<dbReference type="InterPro" id="IPR009081">
    <property type="entry name" value="PP-bd_ACP"/>
</dbReference>
<dbReference type="InterPro" id="IPR020806">
    <property type="entry name" value="PKS_PP-bd"/>
</dbReference>
<feature type="compositionally biased region" description="Basic residues" evidence="4">
    <location>
        <begin position="1459"/>
        <end position="1477"/>
    </location>
</feature>
<dbReference type="Gene3D" id="3.20.20.30">
    <property type="entry name" value="Luciferase-like domain"/>
    <property type="match status" value="1"/>
</dbReference>
<dbReference type="InterPro" id="IPR036661">
    <property type="entry name" value="Luciferase-like_sf"/>
</dbReference>
<dbReference type="PRINTS" id="PR00154">
    <property type="entry name" value="AMPBINDING"/>
</dbReference>
<dbReference type="InterPro" id="IPR023213">
    <property type="entry name" value="CAT-like_dom_sf"/>
</dbReference>
<dbReference type="SUPFAM" id="SSF47336">
    <property type="entry name" value="ACP-like"/>
    <property type="match status" value="1"/>
</dbReference>
<dbReference type="SUPFAM" id="SSF52777">
    <property type="entry name" value="CoA-dependent acyltransferases"/>
    <property type="match status" value="2"/>
</dbReference>